<dbReference type="Proteomes" id="UP000070700">
    <property type="component" value="Unassembled WGS sequence"/>
</dbReference>
<dbReference type="InParanoid" id="A0A194XXL4"/>
<sequence>MSAEPNSVAPLTAEEIAEIAEYERIVKFAEDIVAGRHPRIKIDVSLLANCPLSGPPAIASPLPATAPIPSYISNAPAVKIDYGVNYYKVLGLQSGVKHDSILRGYKHKKEQFGPNSEVGRANRQAGGLNASHAEGTWRKIRKAY</sequence>
<keyword evidence="3" id="KW-1185">Reference proteome</keyword>
<dbReference type="RefSeq" id="XP_018078922.1">
    <property type="nucleotide sequence ID" value="XM_018222061.1"/>
</dbReference>
<evidence type="ECO:0000256" key="1">
    <source>
        <dbReference type="SAM" id="MobiDB-lite"/>
    </source>
</evidence>
<name>A0A194XXL4_MOLSC</name>
<proteinExistence type="predicted"/>
<organism evidence="2 3">
    <name type="scientific">Mollisia scopiformis</name>
    <name type="common">Conifer needle endophyte fungus</name>
    <name type="synonym">Phialocephala scopiformis</name>
    <dbReference type="NCBI Taxonomy" id="149040"/>
    <lineage>
        <taxon>Eukaryota</taxon>
        <taxon>Fungi</taxon>
        <taxon>Dikarya</taxon>
        <taxon>Ascomycota</taxon>
        <taxon>Pezizomycotina</taxon>
        <taxon>Leotiomycetes</taxon>
        <taxon>Helotiales</taxon>
        <taxon>Mollisiaceae</taxon>
        <taxon>Mollisia</taxon>
    </lineage>
</organism>
<dbReference type="OrthoDB" id="3564072at2759"/>
<dbReference type="GeneID" id="28831787"/>
<evidence type="ECO:0000313" key="2">
    <source>
        <dbReference type="EMBL" id="KUJ24567.1"/>
    </source>
</evidence>
<gene>
    <name evidence="2" type="ORF">LY89DRAFT_776653</name>
</gene>
<accession>A0A194XXL4</accession>
<protein>
    <submittedName>
        <fullName evidence="2">Uncharacterized protein</fullName>
    </submittedName>
</protein>
<dbReference type="KEGG" id="psco:LY89DRAFT_776653"/>
<reference evidence="2 3" key="1">
    <citation type="submission" date="2015-10" db="EMBL/GenBank/DDBJ databases">
        <title>Full genome of DAOMC 229536 Phialocephala scopiformis, a fungal endophyte of spruce producing the potent anti-insectan compound rugulosin.</title>
        <authorList>
            <consortium name="DOE Joint Genome Institute"/>
            <person name="Walker A.K."/>
            <person name="Frasz S.L."/>
            <person name="Seifert K.A."/>
            <person name="Miller J.D."/>
            <person name="Mondo S.J."/>
            <person name="Labutti K."/>
            <person name="Lipzen A."/>
            <person name="Dockter R."/>
            <person name="Kennedy M."/>
            <person name="Grigoriev I.V."/>
            <person name="Spatafora J.W."/>
        </authorList>
    </citation>
    <scope>NUCLEOTIDE SEQUENCE [LARGE SCALE GENOMIC DNA]</scope>
    <source>
        <strain evidence="2 3">CBS 120377</strain>
    </source>
</reference>
<dbReference type="EMBL" id="KQ947404">
    <property type="protein sequence ID" value="KUJ24567.1"/>
    <property type="molecule type" value="Genomic_DNA"/>
</dbReference>
<dbReference type="AlphaFoldDB" id="A0A194XXL4"/>
<evidence type="ECO:0000313" key="3">
    <source>
        <dbReference type="Proteomes" id="UP000070700"/>
    </source>
</evidence>
<feature type="region of interest" description="Disordered" evidence="1">
    <location>
        <begin position="112"/>
        <end position="132"/>
    </location>
</feature>